<dbReference type="InterPro" id="IPR050121">
    <property type="entry name" value="Cytochrome_P450_monoxygenase"/>
</dbReference>
<dbReference type="AlphaFoldDB" id="A0AAJ0GLQ0"/>
<dbReference type="GeneID" id="87884019"/>
<feature type="binding site" description="axial binding residue" evidence="8">
    <location>
        <position position="478"/>
    </location>
    <ligand>
        <name>heme</name>
        <dbReference type="ChEBI" id="CHEBI:30413"/>
    </ligand>
    <ligandPart>
        <name>Fe</name>
        <dbReference type="ChEBI" id="CHEBI:18248"/>
    </ligandPart>
</feature>
<evidence type="ECO:0000256" key="3">
    <source>
        <dbReference type="ARBA" id="ARBA00022617"/>
    </source>
</evidence>
<dbReference type="PRINTS" id="PR00385">
    <property type="entry name" value="P450"/>
</dbReference>
<dbReference type="Pfam" id="PF00067">
    <property type="entry name" value="p450"/>
    <property type="match status" value="1"/>
</dbReference>
<keyword evidence="9" id="KW-0472">Membrane</keyword>
<protein>
    <submittedName>
        <fullName evidence="10">Cytochrome P450</fullName>
    </submittedName>
</protein>
<keyword evidence="9" id="KW-0812">Transmembrane</keyword>
<evidence type="ECO:0000256" key="2">
    <source>
        <dbReference type="ARBA" id="ARBA00010617"/>
    </source>
</evidence>
<dbReference type="SUPFAM" id="SSF48264">
    <property type="entry name" value="Cytochrome P450"/>
    <property type="match status" value="1"/>
</dbReference>
<reference evidence="10" key="1">
    <citation type="journal article" date="2023" name="Mol. Phylogenet. Evol.">
        <title>Genome-scale phylogeny and comparative genomics of the fungal order Sordariales.</title>
        <authorList>
            <person name="Hensen N."/>
            <person name="Bonometti L."/>
            <person name="Westerberg I."/>
            <person name="Brannstrom I.O."/>
            <person name="Guillou S."/>
            <person name="Cros-Aarteil S."/>
            <person name="Calhoun S."/>
            <person name="Haridas S."/>
            <person name="Kuo A."/>
            <person name="Mondo S."/>
            <person name="Pangilinan J."/>
            <person name="Riley R."/>
            <person name="LaButti K."/>
            <person name="Andreopoulos B."/>
            <person name="Lipzen A."/>
            <person name="Chen C."/>
            <person name="Yan M."/>
            <person name="Daum C."/>
            <person name="Ng V."/>
            <person name="Clum A."/>
            <person name="Steindorff A."/>
            <person name="Ohm R.A."/>
            <person name="Martin F."/>
            <person name="Silar P."/>
            <person name="Natvig D.O."/>
            <person name="Lalanne C."/>
            <person name="Gautier V."/>
            <person name="Ament-Velasquez S.L."/>
            <person name="Kruys A."/>
            <person name="Hutchinson M.I."/>
            <person name="Powell A.J."/>
            <person name="Barry K."/>
            <person name="Miller A.N."/>
            <person name="Grigoriev I.V."/>
            <person name="Debuchy R."/>
            <person name="Gladieux P."/>
            <person name="Hiltunen Thoren M."/>
            <person name="Johannesson H."/>
        </authorList>
    </citation>
    <scope>NUCLEOTIDE SEQUENCE</scope>
    <source>
        <strain evidence="10">CBS 333.67</strain>
    </source>
</reference>
<dbReference type="InterPro" id="IPR002403">
    <property type="entry name" value="Cyt_P450_E_grp-IV"/>
</dbReference>
<feature type="transmembrane region" description="Helical" evidence="9">
    <location>
        <begin position="15"/>
        <end position="36"/>
    </location>
</feature>
<evidence type="ECO:0000256" key="5">
    <source>
        <dbReference type="ARBA" id="ARBA00023002"/>
    </source>
</evidence>
<dbReference type="PANTHER" id="PTHR24305">
    <property type="entry name" value="CYTOCHROME P450"/>
    <property type="match status" value="1"/>
</dbReference>
<sequence length="512" mass="57116">MAFSGLTIEFTPTSWVLIILAVTSIAYVASSCIAWWRLRHFDGPFSASFSYVWLTAALYGGRMYERLDEAHARHGSGPSTTIRIGPNELLTSNPEVMRRTGAARSQYTRSGWYKLSTVDPYIPAMFNTLDTATHDKIKAQTAAGYAGKDIPSLEADIDAVLAEMVDKIRTKYASGDSNEEAAKRPMLDLATIAQYFTLDSISQVSFGEKFGMIREGRDIYGHIDFLHEVAWVQVLVASNPYLRTIMGSNVVLSLLGPKPGDKKGAGRMWRIAKPIVAKRFRPDAKDQPDMLVQRDLLTPRNPSQHKQGSFIRHGLDQRQCETEALFQIIAGSDTTATAIRCTMLYLMSTPRAYRALQAEIDQGIKGGRISSPITNAEANELPYLQGVILENLRLYPPFTGIPFKVVPPGGETIEGKHVPAGTLIAPNMWSLGRNKDVFGPDADVFRPERWLDKSVSPEERAEMRRVVELVFGYGRWGCAGKMIAFLELNKVFVEHDMWVAVSLREEPQSEKY</sequence>
<dbReference type="GO" id="GO:0004497">
    <property type="term" value="F:monooxygenase activity"/>
    <property type="evidence" value="ECO:0007669"/>
    <property type="project" value="UniProtKB-KW"/>
</dbReference>
<evidence type="ECO:0000313" key="10">
    <source>
        <dbReference type="EMBL" id="KAK3302217.1"/>
    </source>
</evidence>
<comment type="caution">
    <text evidence="10">The sequence shown here is derived from an EMBL/GenBank/DDBJ whole genome shotgun (WGS) entry which is preliminary data.</text>
</comment>
<organism evidence="10 11">
    <name type="scientific">Chaetomium strumarium</name>
    <dbReference type="NCBI Taxonomy" id="1170767"/>
    <lineage>
        <taxon>Eukaryota</taxon>
        <taxon>Fungi</taxon>
        <taxon>Dikarya</taxon>
        <taxon>Ascomycota</taxon>
        <taxon>Pezizomycotina</taxon>
        <taxon>Sordariomycetes</taxon>
        <taxon>Sordariomycetidae</taxon>
        <taxon>Sordariales</taxon>
        <taxon>Chaetomiaceae</taxon>
        <taxon>Chaetomium</taxon>
    </lineage>
</organism>
<dbReference type="GO" id="GO:0020037">
    <property type="term" value="F:heme binding"/>
    <property type="evidence" value="ECO:0007669"/>
    <property type="project" value="InterPro"/>
</dbReference>
<keyword evidence="3 8" id="KW-0349">Heme</keyword>
<dbReference type="InterPro" id="IPR036396">
    <property type="entry name" value="Cyt_P450_sf"/>
</dbReference>
<evidence type="ECO:0000256" key="8">
    <source>
        <dbReference type="PIRSR" id="PIRSR602403-1"/>
    </source>
</evidence>
<dbReference type="CDD" id="cd11060">
    <property type="entry name" value="CYP57A1-like"/>
    <property type="match status" value="1"/>
</dbReference>
<dbReference type="PANTHER" id="PTHR24305:SF77">
    <property type="entry name" value="CYTOCHROME P450 MONOOXYGENASE"/>
    <property type="match status" value="1"/>
</dbReference>
<evidence type="ECO:0000256" key="7">
    <source>
        <dbReference type="ARBA" id="ARBA00023033"/>
    </source>
</evidence>
<evidence type="ECO:0000256" key="9">
    <source>
        <dbReference type="SAM" id="Phobius"/>
    </source>
</evidence>
<dbReference type="GO" id="GO:0016705">
    <property type="term" value="F:oxidoreductase activity, acting on paired donors, with incorporation or reduction of molecular oxygen"/>
    <property type="evidence" value="ECO:0007669"/>
    <property type="project" value="InterPro"/>
</dbReference>
<dbReference type="RefSeq" id="XP_062717997.1">
    <property type="nucleotide sequence ID" value="XM_062865190.1"/>
</dbReference>
<keyword evidence="6 8" id="KW-0408">Iron</keyword>
<dbReference type="GO" id="GO:0005506">
    <property type="term" value="F:iron ion binding"/>
    <property type="evidence" value="ECO:0007669"/>
    <property type="project" value="InterPro"/>
</dbReference>
<evidence type="ECO:0000256" key="4">
    <source>
        <dbReference type="ARBA" id="ARBA00022723"/>
    </source>
</evidence>
<keyword evidence="9" id="KW-1133">Transmembrane helix</keyword>
<comment type="similarity">
    <text evidence="2">Belongs to the cytochrome P450 family.</text>
</comment>
<keyword evidence="7" id="KW-0503">Monooxygenase</keyword>
<gene>
    <name evidence="10" type="ORF">B0T15DRAFT_403104</name>
</gene>
<dbReference type="Gene3D" id="1.10.630.10">
    <property type="entry name" value="Cytochrome P450"/>
    <property type="match status" value="1"/>
</dbReference>
<evidence type="ECO:0000256" key="6">
    <source>
        <dbReference type="ARBA" id="ARBA00023004"/>
    </source>
</evidence>
<proteinExistence type="inferred from homology"/>
<reference evidence="10" key="2">
    <citation type="submission" date="2023-06" db="EMBL/GenBank/DDBJ databases">
        <authorList>
            <consortium name="Lawrence Berkeley National Laboratory"/>
            <person name="Mondo S.J."/>
            <person name="Hensen N."/>
            <person name="Bonometti L."/>
            <person name="Westerberg I."/>
            <person name="Brannstrom I.O."/>
            <person name="Guillou S."/>
            <person name="Cros-Aarteil S."/>
            <person name="Calhoun S."/>
            <person name="Haridas S."/>
            <person name="Kuo A."/>
            <person name="Pangilinan J."/>
            <person name="Riley R."/>
            <person name="Labutti K."/>
            <person name="Andreopoulos B."/>
            <person name="Lipzen A."/>
            <person name="Chen C."/>
            <person name="Yanf M."/>
            <person name="Daum C."/>
            <person name="Ng V."/>
            <person name="Clum A."/>
            <person name="Steindorff A."/>
            <person name="Ohm R."/>
            <person name="Martin F."/>
            <person name="Silar P."/>
            <person name="Natvig D."/>
            <person name="Lalanne C."/>
            <person name="Gautier V."/>
            <person name="Ament-Velasquez S.L."/>
            <person name="Kruys A."/>
            <person name="Hutchinson M.I."/>
            <person name="Powell A.J."/>
            <person name="Barry K."/>
            <person name="Miller A.N."/>
            <person name="Grigoriev I.V."/>
            <person name="Debuchy R."/>
            <person name="Gladieux P."/>
            <person name="Thoren M.H."/>
            <person name="Johannesson H."/>
        </authorList>
    </citation>
    <scope>NUCLEOTIDE SEQUENCE</scope>
    <source>
        <strain evidence="10">CBS 333.67</strain>
    </source>
</reference>
<name>A0AAJ0GLQ0_9PEZI</name>
<accession>A0AAJ0GLQ0</accession>
<dbReference type="Proteomes" id="UP001273166">
    <property type="component" value="Unassembled WGS sequence"/>
</dbReference>
<comment type="cofactor">
    <cofactor evidence="1 8">
        <name>heme</name>
        <dbReference type="ChEBI" id="CHEBI:30413"/>
    </cofactor>
</comment>
<evidence type="ECO:0000313" key="11">
    <source>
        <dbReference type="Proteomes" id="UP001273166"/>
    </source>
</evidence>
<keyword evidence="11" id="KW-1185">Reference proteome</keyword>
<dbReference type="EMBL" id="JAUDZG010000007">
    <property type="protein sequence ID" value="KAK3302217.1"/>
    <property type="molecule type" value="Genomic_DNA"/>
</dbReference>
<evidence type="ECO:0000256" key="1">
    <source>
        <dbReference type="ARBA" id="ARBA00001971"/>
    </source>
</evidence>
<dbReference type="PRINTS" id="PR00465">
    <property type="entry name" value="EP450IV"/>
</dbReference>
<keyword evidence="5" id="KW-0560">Oxidoreductase</keyword>
<dbReference type="InterPro" id="IPR001128">
    <property type="entry name" value="Cyt_P450"/>
</dbReference>
<keyword evidence="4 8" id="KW-0479">Metal-binding</keyword>